<dbReference type="EMBL" id="GEDC01020438">
    <property type="protein sequence ID" value="JAS16860.1"/>
    <property type="molecule type" value="Transcribed_RNA"/>
</dbReference>
<name>A0A1B6CTR0_9HEMI</name>
<feature type="signal peptide" evidence="1">
    <location>
        <begin position="1"/>
        <end position="18"/>
    </location>
</feature>
<accession>A0A1B6CTR0</accession>
<proteinExistence type="predicted"/>
<keyword evidence="1" id="KW-0732">Signal</keyword>
<reference evidence="2" key="1">
    <citation type="submission" date="2015-12" db="EMBL/GenBank/DDBJ databases">
        <title>De novo transcriptome assembly of four potential Pierce s Disease insect vectors from Arizona vineyards.</title>
        <authorList>
            <person name="Tassone E.E."/>
        </authorList>
    </citation>
    <scope>NUCLEOTIDE SEQUENCE</scope>
</reference>
<feature type="non-terminal residue" evidence="2">
    <location>
        <position position="113"/>
    </location>
</feature>
<sequence length="113" mass="12598">MKTWGLLLTLGLVTQCISLPVATDYSFKVPEKKSDIKKAFFKKLDKAQEAAIVADVAQAVRLEQELEEDILTAAENTLRRDQGNPQKLAEDLKDINSLVRRDKRAVELLSGVS</sequence>
<evidence type="ECO:0008006" key="3">
    <source>
        <dbReference type="Google" id="ProtNLM"/>
    </source>
</evidence>
<evidence type="ECO:0000256" key="1">
    <source>
        <dbReference type="SAM" id="SignalP"/>
    </source>
</evidence>
<gene>
    <name evidence="2" type="ORF">g.45355</name>
</gene>
<feature type="chain" id="PRO_5008580777" description="SXP/RAL-2 family protein Ani s 5-like cation-binding domain-containing protein" evidence="1">
    <location>
        <begin position="19"/>
        <end position="113"/>
    </location>
</feature>
<organism evidence="2">
    <name type="scientific">Clastoptera arizonana</name>
    <name type="common">Arizona spittle bug</name>
    <dbReference type="NCBI Taxonomy" id="38151"/>
    <lineage>
        <taxon>Eukaryota</taxon>
        <taxon>Metazoa</taxon>
        <taxon>Ecdysozoa</taxon>
        <taxon>Arthropoda</taxon>
        <taxon>Hexapoda</taxon>
        <taxon>Insecta</taxon>
        <taxon>Pterygota</taxon>
        <taxon>Neoptera</taxon>
        <taxon>Paraneoptera</taxon>
        <taxon>Hemiptera</taxon>
        <taxon>Auchenorrhyncha</taxon>
        <taxon>Cercopoidea</taxon>
        <taxon>Clastopteridae</taxon>
        <taxon>Clastoptera</taxon>
    </lineage>
</organism>
<dbReference type="AlphaFoldDB" id="A0A1B6CTR0"/>
<protein>
    <recommendedName>
        <fullName evidence="3">SXP/RAL-2 family protein Ani s 5-like cation-binding domain-containing protein</fullName>
    </recommendedName>
</protein>
<evidence type="ECO:0000313" key="2">
    <source>
        <dbReference type="EMBL" id="JAS16860.1"/>
    </source>
</evidence>